<evidence type="ECO:0000313" key="2">
    <source>
        <dbReference type="Proteomes" id="UP000232693"/>
    </source>
</evidence>
<gene>
    <name evidence="1" type="ORF">CW740_05055</name>
</gene>
<dbReference type="Gene3D" id="1.10.1660.10">
    <property type="match status" value="1"/>
</dbReference>
<name>A0A2K9AQF4_9GAMM</name>
<dbReference type="KEGG" id="kpd:CW740_05055"/>
<accession>A0A2K9AQF4</accession>
<dbReference type="InterPro" id="IPR047057">
    <property type="entry name" value="MerR_fam"/>
</dbReference>
<dbReference type="PANTHER" id="PTHR30204:SF58">
    <property type="entry name" value="HTH-TYPE TRANSCRIPTIONAL REGULATOR YFMP"/>
    <property type="match status" value="1"/>
</dbReference>
<evidence type="ECO:0000313" key="1">
    <source>
        <dbReference type="EMBL" id="AUD78653.1"/>
    </source>
</evidence>
<organism evidence="1 2">
    <name type="scientific">Kangiella profundi</name>
    <dbReference type="NCBI Taxonomy" id="1561924"/>
    <lineage>
        <taxon>Bacteria</taxon>
        <taxon>Pseudomonadati</taxon>
        <taxon>Pseudomonadota</taxon>
        <taxon>Gammaproteobacteria</taxon>
        <taxon>Kangiellales</taxon>
        <taxon>Kangiellaceae</taxon>
        <taxon>Kangiella</taxon>
    </lineage>
</organism>
<dbReference type="Pfam" id="PF13411">
    <property type="entry name" value="MerR_1"/>
    <property type="match status" value="1"/>
</dbReference>
<reference evidence="1 2" key="1">
    <citation type="submission" date="2017-12" db="EMBL/GenBank/DDBJ databases">
        <title>Kangiella profundi FT102 completed genome.</title>
        <authorList>
            <person name="Xu J."/>
            <person name="Wang J."/>
            <person name="Lu Y."/>
        </authorList>
    </citation>
    <scope>NUCLEOTIDE SEQUENCE [LARGE SCALE GENOMIC DNA]</scope>
    <source>
        <strain evidence="1 2">FT102</strain>
    </source>
</reference>
<dbReference type="AlphaFoldDB" id="A0A2K9AQF4"/>
<proteinExistence type="predicted"/>
<keyword evidence="2" id="KW-1185">Reference proteome</keyword>
<dbReference type="GO" id="GO:0003677">
    <property type="term" value="F:DNA binding"/>
    <property type="evidence" value="ECO:0007669"/>
    <property type="project" value="InterPro"/>
</dbReference>
<dbReference type="Proteomes" id="UP000232693">
    <property type="component" value="Chromosome"/>
</dbReference>
<dbReference type="InterPro" id="IPR009061">
    <property type="entry name" value="DNA-bd_dom_put_sf"/>
</dbReference>
<dbReference type="RefSeq" id="WP_018625748.1">
    <property type="nucleotide sequence ID" value="NZ_BMGO01000002.1"/>
</dbReference>
<dbReference type="PROSITE" id="PS50937">
    <property type="entry name" value="HTH_MERR_2"/>
    <property type="match status" value="1"/>
</dbReference>
<dbReference type="SMART" id="SM00422">
    <property type="entry name" value="HTH_MERR"/>
    <property type="match status" value="1"/>
</dbReference>
<sequence length="127" mass="15019">MSGQTAQSISEKEYTISDLAKEFGITSRSIRHYEDEKLICPERRGVHRIYSARDRVRLQLILRGKRLGFSLAQIREIIDLYDLPEGKQKQAKLLIELIQKRRDALLQQRKDIEHMLKELEMLEQKLD</sequence>
<dbReference type="OrthoDB" id="9803659at2"/>
<dbReference type="CDD" id="cd04776">
    <property type="entry name" value="HTH_GnyR"/>
    <property type="match status" value="1"/>
</dbReference>
<dbReference type="InterPro" id="IPR000551">
    <property type="entry name" value="MerR-type_HTH_dom"/>
</dbReference>
<dbReference type="SUPFAM" id="SSF46955">
    <property type="entry name" value="Putative DNA-binding domain"/>
    <property type="match status" value="1"/>
</dbReference>
<dbReference type="EMBL" id="CP025120">
    <property type="protein sequence ID" value="AUD78653.1"/>
    <property type="molecule type" value="Genomic_DNA"/>
</dbReference>
<dbReference type="GO" id="GO:0003700">
    <property type="term" value="F:DNA-binding transcription factor activity"/>
    <property type="evidence" value="ECO:0007669"/>
    <property type="project" value="InterPro"/>
</dbReference>
<protein>
    <submittedName>
        <fullName evidence="1">MerR family transcriptional regulator</fullName>
    </submittedName>
</protein>
<dbReference type="PANTHER" id="PTHR30204">
    <property type="entry name" value="REDOX-CYCLING DRUG-SENSING TRANSCRIPTIONAL ACTIVATOR SOXR"/>
    <property type="match status" value="1"/>
</dbReference>